<protein>
    <submittedName>
        <fullName evidence="2">Uncharacterized protein</fullName>
    </submittedName>
</protein>
<organism evidence="2 3">
    <name type="scientific">Cercophora newfieldiana</name>
    <dbReference type="NCBI Taxonomy" id="92897"/>
    <lineage>
        <taxon>Eukaryota</taxon>
        <taxon>Fungi</taxon>
        <taxon>Dikarya</taxon>
        <taxon>Ascomycota</taxon>
        <taxon>Pezizomycotina</taxon>
        <taxon>Sordariomycetes</taxon>
        <taxon>Sordariomycetidae</taxon>
        <taxon>Sordariales</taxon>
        <taxon>Lasiosphaeriaceae</taxon>
        <taxon>Cercophora</taxon>
    </lineage>
</organism>
<evidence type="ECO:0000256" key="1">
    <source>
        <dbReference type="SAM" id="MobiDB-lite"/>
    </source>
</evidence>
<feature type="region of interest" description="Disordered" evidence="1">
    <location>
        <begin position="133"/>
        <end position="213"/>
    </location>
</feature>
<dbReference type="EMBL" id="JAULSV010000007">
    <property type="protein sequence ID" value="KAK0639671.1"/>
    <property type="molecule type" value="Genomic_DNA"/>
</dbReference>
<accession>A0AA39XU20</accession>
<dbReference type="AlphaFoldDB" id="A0AA39XU20"/>
<proteinExistence type="predicted"/>
<comment type="caution">
    <text evidence="2">The sequence shown here is derived from an EMBL/GenBank/DDBJ whole genome shotgun (WGS) entry which is preliminary data.</text>
</comment>
<name>A0AA39XU20_9PEZI</name>
<evidence type="ECO:0000313" key="3">
    <source>
        <dbReference type="Proteomes" id="UP001174936"/>
    </source>
</evidence>
<dbReference type="Proteomes" id="UP001174936">
    <property type="component" value="Unassembled WGS sequence"/>
</dbReference>
<reference evidence="2" key="1">
    <citation type="submission" date="2023-06" db="EMBL/GenBank/DDBJ databases">
        <title>Genome-scale phylogeny and comparative genomics of the fungal order Sordariales.</title>
        <authorList>
            <consortium name="Lawrence Berkeley National Laboratory"/>
            <person name="Hensen N."/>
            <person name="Bonometti L."/>
            <person name="Westerberg I."/>
            <person name="Brannstrom I.O."/>
            <person name="Guillou S."/>
            <person name="Cros-Aarteil S."/>
            <person name="Calhoun S."/>
            <person name="Haridas S."/>
            <person name="Kuo A."/>
            <person name="Mondo S."/>
            <person name="Pangilinan J."/>
            <person name="Riley R."/>
            <person name="Labutti K."/>
            <person name="Andreopoulos B."/>
            <person name="Lipzen A."/>
            <person name="Chen C."/>
            <person name="Yanf M."/>
            <person name="Daum C."/>
            <person name="Ng V."/>
            <person name="Clum A."/>
            <person name="Steindorff A."/>
            <person name="Ohm R."/>
            <person name="Martin F."/>
            <person name="Silar P."/>
            <person name="Natvig D."/>
            <person name="Lalanne C."/>
            <person name="Gautier V."/>
            <person name="Ament-Velasquez S.L."/>
            <person name="Kruys A."/>
            <person name="Hutchinson M.I."/>
            <person name="Powell A.J."/>
            <person name="Barry K."/>
            <person name="Miller A.N."/>
            <person name="Grigoriev I.V."/>
            <person name="Debuchy R."/>
            <person name="Gladieux P."/>
            <person name="Thoren M.H."/>
            <person name="Johannesson H."/>
        </authorList>
    </citation>
    <scope>NUCLEOTIDE SEQUENCE</scope>
    <source>
        <strain evidence="2">SMH2532-1</strain>
    </source>
</reference>
<evidence type="ECO:0000313" key="2">
    <source>
        <dbReference type="EMBL" id="KAK0639671.1"/>
    </source>
</evidence>
<sequence length="240" mass="26669">MECPSMKRIAMKVKSVPSTPNLNLSHLTQLTHLTHLTHPLHISPPGWVRNHDSSEPGLILKLLRLKRVVQSTPHCLGFPCSAPRFIAPDEDHMTCERSRKSVMLDATALPDLAHPDPGIAMMVLRAWLPPSPAAMSRNTSSKTSPAETPTGVVSPPSFPQSIQTPKLTAQVHPPSSQSRRHPTIRVRGVVKPSRDRKMTEVSEEKIRKRAKSLRPRETNTYNHFQLITLNSLVVPSPPPH</sequence>
<feature type="compositionally biased region" description="Basic and acidic residues" evidence="1">
    <location>
        <begin position="192"/>
        <end position="206"/>
    </location>
</feature>
<keyword evidence="3" id="KW-1185">Reference proteome</keyword>
<feature type="compositionally biased region" description="Polar residues" evidence="1">
    <location>
        <begin position="159"/>
        <end position="177"/>
    </location>
</feature>
<gene>
    <name evidence="2" type="ORF">B0T16DRAFT_423556</name>
</gene>
<feature type="compositionally biased region" description="Polar residues" evidence="1">
    <location>
        <begin position="136"/>
        <end position="147"/>
    </location>
</feature>